<name>A0A642UIZ0_9ASCO</name>
<dbReference type="EMBL" id="SWFS01000514">
    <property type="protein sequence ID" value="KAA8899912.1"/>
    <property type="molecule type" value="Genomic_DNA"/>
</dbReference>
<dbReference type="GO" id="GO:0006893">
    <property type="term" value="P:Golgi to plasma membrane transport"/>
    <property type="evidence" value="ECO:0007669"/>
    <property type="project" value="TreeGrafter"/>
</dbReference>
<dbReference type="InterPro" id="IPR048627">
    <property type="entry name" value="Sec10_HB"/>
</dbReference>
<dbReference type="PANTHER" id="PTHR12100">
    <property type="entry name" value="SEC10"/>
    <property type="match status" value="1"/>
</dbReference>
<accession>A0A642UIZ0</accession>
<dbReference type="PANTHER" id="PTHR12100:SF0">
    <property type="entry name" value="EXOCYST COMPLEX COMPONENT 5"/>
    <property type="match status" value="1"/>
</dbReference>
<feature type="compositionally biased region" description="Basic and acidic residues" evidence="5">
    <location>
        <begin position="464"/>
        <end position="473"/>
    </location>
</feature>
<dbReference type="Pfam" id="PF20667">
    <property type="entry name" value="Sec10_N"/>
    <property type="match status" value="1"/>
</dbReference>
<keyword evidence="3" id="KW-0268">Exocytosis</keyword>
<feature type="region of interest" description="Disordered" evidence="5">
    <location>
        <begin position="464"/>
        <end position="491"/>
    </location>
</feature>
<evidence type="ECO:0000256" key="5">
    <source>
        <dbReference type="SAM" id="MobiDB-lite"/>
    </source>
</evidence>
<dbReference type="VEuPathDB" id="FungiDB:TRICI_006282"/>
<dbReference type="GO" id="GO:0000145">
    <property type="term" value="C:exocyst"/>
    <property type="evidence" value="ECO:0007669"/>
    <property type="project" value="TreeGrafter"/>
</dbReference>
<feature type="compositionally biased region" description="Polar residues" evidence="5">
    <location>
        <begin position="474"/>
        <end position="483"/>
    </location>
</feature>
<evidence type="ECO:0000259" key="7">
    <source>
        <dbReference type="Pfam" id="PF20667"/>
    </source>
</evidence>
<feature type="domain" description="Exocyst complex component Sec10 N-terminal" evidence="7">
    <location>
        <begin position="32"/>
        <end position="147"/>
    </location>
</feature>
<evidence type="ECO:0000256" key="4">
    <source>
        <dbReference type="ARBA" id="ARBA00023054"/>
    </source>
</evidence>
<protein>
    <submittedName>
        <fullName evidence="8">Uncharacterized protein</fullName>
    </submittedName>
</protein>
<dbReference type="GO" id="GO:0006887">
    <property type="term" value="P:exocytosis"/>
    <property type="evidence" value="ECO:0007669"/>
    <property type="project" value="UniProtKB-KW"/>
</dbReference>
<evidence type="ECO:0000313" key="9">
    <source>
        <dbReference type="Proteomes" id="UP000761534"/>
    </source>
</evidence>
<evidence type="ECO:0000256" key="2">
    <source>
        <dbReference type="ARBA" id="ARBA00022448"/>
    </source>
</evidence>
<evidence type="ECO:0000256" key="1">
    <source>
        <dbReference type="ARBA" id="ARBA00006572"/>
    </source>
</evidence>
<dbReference type="AlphaFoldDB" id="A0A642UIZ0"/>
<evidence type="ECO:0000256" key="3">
    <source>
        <dbReference type="ARBA" id="ARBA00022483"/>
    </source>
</evidence>
<comment type="caution">
    <text evidence="8">The sequence shown here is derived from an EMBL/GenBank/DDBJ whole genome shotgun (WGS) entry which is preliminary data.</text>
</comment>
<feature type="domain" description="Exocyst complex component Sec10-like alpha-helical bundle" evidence="6">
    <location>
        <begin position="156"/>
        <end position="790"/>
    </location>
</feature>
<keyword evidence="2" id="KW-0813">Transport</keyword>
<proteinExistence type="inferred from homology"/>
<keyword evidence="4" id="KW-0175">Coiled coil</keyword>
<reference evidence="8" key="1">
    <citation type="journal article" date="2019" name="G3 (Bethesda)">
        <title>Genome Assemblies of Two Rare Opportunistic Yeast Pathogens: Diutina rugosa (syn. Candida rugosa) and Trichomonascus ciferrii (syn. Candida ciferrii).</title>
        <authorList>
            <person name="Mixao V."/>
            <person name="Saus E."/>
            <person name="Hansen A.P."/>
            <person name="Lass-Florl C."/>
            <person name="Gabaldon T."/>
        </authorList>
    </citation>
    <scope>NUCLEOTIDE SEQUENCE</scope>
    <source>
        <strain evidence="8">CBS 4856</strain>
    </source>
</reference>
<dbReference type="InterPro" id="IPR048625">
    <property type="entry name" value="Sec10_N"/>
</dbReference>
<keyword evidence="9" id="KW-1185">Reference proteome</keyword>
<organism evidence="8 9">
    <name type="scientific">Trichomonascus ciferrii</name>
    <dbReference type="NCBI Taxonomy" id="44093"/>
    <lineage>
        <taxon>Eukaryota</taxon>
        <taxon>Fungi</taxon>
        <taxon>Dikarya</taxon>
        <taxon>Ascomycota</taxon>
        <taxon>Saccharomycotina</taxon>
        <taxon>Dipodascomycetes</taxon>
        <taxon>Dipodascales</taxon>
        <taxon>Trichomonascaceae</taxon>
        <taxon>Trichomonascus</taxon>
        <taxon>Trichomonascus ciferrii complex</taxon>
    </lineage>
</organism>
<evidence type="ECO:0000259" key="6">
    <source>
        <dbReference type="Pfam" id="PF07393"/>
    </source>
</evidence>
<gene>
    <name evidence="8" type="ORF">TRICI_006282</name>
</gene>
<dbReference type="OrthoDB" id="125856at2759"/>
<dbReference type="Pfam" id="PF07393">
    <property type="entry name" value="Sec10_HB"/>
    <property type="match status" value="1"/>
</dbReference>
<dbReference type="InterPro" id="IPR009976">
    <property type="entry name" value="Sec10-like"/>
</dbReference>
<dbReference type="Proteomes" id="UP000761534">
    <property type="component" value="Unassembled WGS sequence"/>
</dbReference>
<sequence length="815" mass="91857">MGLYGLDEATQDLLRLENFEVGGNFIWNSRDPKPYIRTFEAALEELQRLHEDRKAAERGIRSEVQTAEIEHSKNVSKLGRSVESTMSDFGVLDGLIGDISAATSTLGDRLERLSSQHELAVSSEFLISCYLSFMKRSECPELEHLWEGSKLGGRRRCANVVRQLQSLSRRMDDLNDAQRPQENIDKFAEKLEKDLLTDFDNAYRAADLTAMKESADLLTDFNGGGSVVQIFVNQHDFFIVQEKLVDTSKMDDNETWVKLSDPDSTNEEFESTVQDIVDEIRGVAATETEIIRKVFRDPVMVLKVFLQRIFAQRIQQQLEAYLIAAENVSMMAYVRVLHICYTKVGGLVKSLKELFNHEDMDSDGELSSLLDQNFADIFVPYIENGRYWEAEKKNVQDVINKTVSRFMEIHTQKKLLRDQSLLGRFASSLDTGVTKDSASEKTNSSGGSEKGRIGQFMRKVRLERSNSNNDKKTASTQSQTSNTEVEDYDEQDSEIQIDHVQRILKVAAECVNRDLELAPPSEVVKNADSLLEILLEWLGKSYIDLALDDAINSTTQESKYEINLSYLRVINKTSVAVQLLSTFVKTALFSMVNGNSTVEKQMITTLNNYVTRTEEKSNTILNGTVDLALTRIAHVLAKQKKKQFLPRDEAIYGVSETEACQEVCAFLHELYEASCGSFDGANLNAFLVEVGVGFRDSLMDHIKKFTINSGGGVILARDIQGYQHAIDQWSIGELSEAFSILHGIGNLYTAQPQVLPSLLKESNLSQLKPYVIREYLSKRLDYYTSSINKMVATGSIPSHQPTPTSRHITRYPIVL</sequence>
<evidence type="ECO:0000313" key="8">
    <source>
        <dbReference type="EMBL" id="KAA8899912.1"/>
    </source>
</evidence>
<comment type="similarity">
    <text evidence="1">Belongs to the SEC10 family.</text>
</comment>